<dbReference type="InterPro" id="IPR029033">
    <property type="entry name" value="His_PPase_superfam"/>
</dbReference>
<accession>A0ABW2SJS8</accession>
<dbReference type="SMART" id="SM00855">
    <property type="entry name" value="PGAM"/>
    <property type="match status" value="1"/>
</dbReference>
<keyword evidence="2" id="KW-1185">Reference proteome</keyword>
<protein>
    <submittedName>
        <fullName evidence="1">SixA phosphatase family protein</fullName>
    </submittedName>
</protein>
<name>A0ABW2SJS8_9ACTO</name>
<evidence type="ECO:0000313" key="1">
    <source>
        <dbReference type="EMBL" id="MFC7580364.1"/>
    </source>
</evidence>
<proteinExistence type="predicted"/>
<organism evidence="1 2">
    <name type="scientific">Schaalia naturae</name>
    <dbReference type="NCBI Taxonomy" id="635203"/>
    <lineage>
        <taxon>Bacteria</taxon>
        <taxon>Bacillati</taxon>
        <taxon>Actinomycetota</taxon>
        <taxon>Actinomycetes</taxon>
        <taxon>Actinomycetales</taxon>
        <taxon>Actinomycetaceae</taxon>
        <taxon>Schaalia</taxon>
    </lineage>
</organism>
<comment type="caution">
    <text evidence="1">The sequence shown here is derived from an EMBL/GenBank/DDBJ whole genome shotgun (WGS) entry which is preliminary data.</text>
</comment>
<dbReference type="InterPro" id="IPR013078">
    <property type="entry name" value="His_Pase_superF_clade-1"/>
</dbReference>
<dbReference type="EMBL" id="JBHTEF010000001">
    <property type="protein sequence ID" value="MFC7580364.1"/>
    <property type="molecule type" value="Genomic_DNA"/>
</dbReference>
<dbReference type="RefSeq" id="WP_380972296.1">
    <property type="nucleotide sequence ID" value="NZ_JBHTEF010000001.1"/>
</dbReference>
<dbReference type="Gene3D" id="3.40.50.1240">
    <property type="entry name" value="Phosphoglycerate mutase-like"/>
    <property type="match status" value="1"/>
</dbReference>
<dbReference type="CDD" id="cd07067">
    <property type="entry name" value="HP_PGM_like"/>
    <property type="match status" value="1"/>
</dbReference>
<dbReference type="Pfam" id="PF00300">
    <property type="entry name" value="His_Phos_1"/>
    <property type="match status" value="1"/>
</dbReference>
<gene>
    <name evidence="1" type="ORF">ACFQWG_03900</name>
</gene>
<sequence length="169" mass="18146">MTARTLVLVRHAQADPRSSSGDGDRALTRQGADQALRLGRLLLPVVPGADLAMASHARRARETLEGLARSIRLARRGILDELDMCDPDTILDLVRSLEGDPRTVVLVGHEPTISQTALMLARRGEDRAPLSGGAPTATAAVLRFEGDWAQLPPCSCSLDVMSAPLLPRR</sequence>
<dbReference type="SUPFAM" id="SSF53254">
    <property type="entry name" value="Phosphoglycerate mutase-like"/>
    <property type="match status" value="1"/>
</dbReference>
<evidence type="ECO:0000313" key="2">
    <source>
        <dbReference type="Proteomes" id="UP001596527"/>
    </source>
</evidence>
<reference evidence="2" key="1">
    <citation type="journal article" date="2019" name="Int. J. Syst. Evol. Microbiol.">
        <title>The Global Catalogue of Microorganisms (GCM) 10K type strain sequencing project: providing services to taxonomists for standard genome sequencing and annotation.</title>
        <authorList>
            <consortium name="The Broad Institute Genomics Platform"/>
            <consortium name="The Broad Institute Genome Sequencing Center for Infectious Disease"/>
            <person name="Wu L."/>
            <person name="Ma J."/>
        </authorList>
    </citation>
    <scope>NUCLEOTIDE SEQUENCE [LARGE SCALE GENOMIC DNA]</scope>
    <source>
        <strain evidence="2">CCUG 56698</strain>
    </source>
</reference>
<dbReference type="Proteomes" id="UP001596527">
    <property type="component" value="Unassembled WGS sequence"/>
</dbReference>